<keyword evidence="8" id="KW-1185">Reference proteome</keyword>
<dbReference type="RefSeq" id="XP_022389172.1">
    <property type="nucleotide sequence ID" value="XM_022533443.1"/>
</dbReference>
<keyword evidence="5" id="KW-0809">Transit peptide</keyword>
<feature type="compositionally biased region" description="Basic and acidic residues" evidence="6">
    <location>
        <begin position="98"/>
        <end position="113"/>
    </location>
</feature>
<evidence type="ECO:0000256" key="2">
    <source>
        <dbReference type="ARBA" id="ARBA00004173"/>
    </source>
</evidence>
<comment type="caution">
    <text evidence="7">The sequence shown here is derived from an EMBL/GenBank/DDBJ whole genome shotgun (WGS) entry which is preliminary data.</text>
</comment>
<evidence type="ECO:0000256" key="1">
    <source>
        <dbReference type="ARBA" id="ARBA00003548"/>
    </source>
</evidence>
<comment type="function">
    <text evidence="1">Required for respiratory activity and maintenance and expression of the mitochondrial genome.</text>
</comment>
<feature type="compositionally biased region" description="Polar residues" evidence="6">
    <location>
        <begin position="123"/>
        <end position="136"/>
    </location>
</feature>
<comment type="subcellular location">
    <subcellularLocation>
        <location evidence="2">Mitochondrion</location>
    </subcellularLocation>
</comment>
<feature type="region of interest" description="Disordered" evidence="6">
    <location>
        <begin position="259"/>
        <end position="284"/>
    </location>
</feature>
<feature type="compositionally biased region" description="Basic and acidic residues" evidence="6">
    <location>
        <begin position="275"/>
        <end position="284"/>
    </location>
</feature>
<dbReference type="PANTHER" id="PTHR13475">
    <property type="entry name" value="NEUGRIN"/>
    <property type="match status" value="1"/>
</dbReference>
<dbReference type="Proteomes" id="UP000179179">
    <property type="component" value="Unassembled WGS sequence"/>
</dbReference>
<organism evidence="7 8">
    <name type="scientific">Aspergillus bombycis</name>
    <dbReference type="NCBI Taxonomy" id="109264"/>
    <lineage>
        <taxon>Eukaryota</taxon>
        <taxon>Fungi</taxon>
        <taxon>Dikarya</taxon>
        <taxon>Ascomycota</taxon>
        <taxon>Pezizomycotina</taxon>
        <taxon>Eurotiomycetes</taxon>
        <taxon>Eurotiomycetidae</taxon>
        <taxon>Eurotiales</taxon>
        <taxon>Aspergillaceae</taxon>
        <taxon>Aspergillus</taxon>
    </lineage>
</organism>
<reference evidence="7 8" key="1">
    <citation type="journal article" date="2016" name="Genome Biol. Evol.">
        <title>Draft genome sequence of an aflatoxigenic Aspergillus species, A. bombycis.</title>
        <authorList>
            <person name="Moore G.G."/>
            <person name="Mack B.M."/>
            <person name="Beltz S.B."/>
            <person name="Gilbert M.K."/>
        </authorList>
    </citation>
    <scope>NUCLEOTIDE SEQUENCE [LARGE SCALE GENOMIC DNA]</scope>
    <source>
        <strain evidence="8">NRRL 26010</strain>
    </source>
</reference>
<name>A0A1F8A286_9EURO</name>
<evidence type="ECO:0000256" key="6">
    <source>
        <dbReference type="SAM" id="MobiDB-lite"/>
    </source>
</evidence>
<dbReference type="GO" id="GO:0005634">
    <property type="term" value="C:nucleus"/>
    <property type="evidence" value="ECO:0007669"/>
    <property type="project" value="TreeGrafter"/>
</dbReference>
<evidence type="ECO:0000256" key="5">
    <source>
        <dbReference type="ARBA" id="ARBA00022946"/>
    </source>
</evidence>
<dbReference type="AlphaFoldDB" id="A0A1F8A286"/>
<comment type="similarity">
    <text evidence="3">Belongs to the RRG9 family.</text>
</comment>
<dbReference type="GO" id="GO:0005739">
    <property type="term" value="C:mitochondrion"/>
    <property type="evidence" value="ECO:0007669"/>
    <property type="project" value="UniProtKB-SubCell"/>
</dbReference>
<dbReference type="InterPro" id="IPR010487">
    <property type="entry name" value="NGRN/Rrg9"/>
</dbReference>
<feature type="compositionally biased region" description="Polar residues" evidence="6">
    <location>
        <begin position="63"/>
        <end position="85"/>
    </location>
</feature>
<dbReference type="EMBL" id="LYCR01000042">
    <property type="protein sequence ID" value="OGM45455.1"/>
    <property type="molecule type" value="Genomic_DNA"/>
</dbReference>
<feature type="compositionally biased region" description="Basic and acidic residues" evidence="6">
    <location>
        <begin position="137"/>
        <end position="154"/>
    </location>
</feature>
<protein>
    <recommendedName>
        <fullName evidence="4">Required for respiratory growth protein 9, mitochondrial</fullName>
    </recommendedName>
</protein>
<dbReference type="Pfam" id="PF06413">
    <property type="entry name" value="Neugrin"/>
    <property type="match status" value="1"/>
</dbReference>
<gene>
    <name evidence="7" type="ORF">ABOM_006314</name>
</gene>
<evidence type="ECO:0000313" key="7">
    <source>
        <dbReference type="EMBL" id="OGM45455.1"/>
    </source>
</evidence>
<evidence type="ECO:0000313" key="8">
    <source>
        <dbReference type="Proteomes" id="UP000179179"/>
    </source>
</evidence>
<feature type="region of interest" description="Disordered" evidence="6">
    <location>
        <begin position="63"/>
        <end position="163"/>
    </location>
</feature>
<dbReference type="PANTHER" id="PTHR13475:SF3">
    <property type="entry name" value="NEUGRIN"/>
    <property type="match status" value="1"/>
</dbReference>
<accession>A0A1F8A286</accession>
<evidence type="ECO:0000256" key="4">
    <source>
        <dbReference type="ARBA" id="ARBA00013566"/>
    </source>
</evidence>
<evidence type="ECO:0000256" key="3">
    <source>
        <dbReference type="ARBA" id="ARBA00010895"/>
    </source>
</evidence>
<sequence length="284" mass="32149">MAAFCASSARLALPTLLRNVYRSEFASELHSSRLISLRRAPHSHQRCNNGRGFASLSRLLASQPGSHANSQPPSQPAITESSSEQLDAAEDGSVSGASEKDAAVHRDRRDPNKPARKAKKTKFSSSQAEPDANSNKSSRDKKHERSDRTFPDYKPKKKKENWQIQKDALKKKFKDGWNPSKKLSPDALEGIRHLHAVAPDKFTTPVLAEQFQVSPEAIRRILKSKWRPSETEMEDRRKRWEKRHDRIWSHLSELGLRPKTKRTEALDDSNILYGKGEEGNKPSE</sequence>
<dbReference type="GeneID" id="34449704"/>
<dbReference type="STRING" id="109264.A0A1F8A286"/>
<proteinExistence type="inferred from homology"/>
<dbReference type="OrthoDB" id="5578174at2759"/>